<evidence type="ECO:0000313" key="2">
    <source>
        <dbReference type="EMBL" id="MBW0561265.1"/>
    </source>
</evidence>
<dbReference type="AlphaFoldDB" id="A0A9Q3JGN7"/>
<protein>
    <recommendedName>
        <fullName evidence="1">Retroviral polymerase SH3-like domain-containing protein</fullName>
    </recommendedName>
</protein>
<feature type="domain" description="Retroviral polymerase SH3-like" evidence="1">
    <location>
        <begin position="32"/>
        <end position="92"/>
    </location>
</feature>
<evidence type="ECO:0000313" key="3">
    <source>
        <dbReference type="Proteomes" id="UP000765509"/>
    </source>
</evidence>
<dbReference type="InterPro" id="IPR057670">
    <property type="entry name" value="SH3_retrovirus"/>
</dbReference>
<proteinExistence type="predicted"/>
<organism evidence="2 3">
    <name type="scientific">Austropuccinia psidii MF-1</name>
    <dbReference type="NCBI Taxonomy" id="1389203"/>
    <lineage>
        <taxon>Eukaryota</taxon>
        <taxon>Fungi</taxon>
        <taxon>Dikarya</taxon>
        <taxon>Basidiomycota</taxon>
        <taxon>Pucciniomycotina</taxon>
        <taxon>Pucciniomycetes</taxon>
        <taxon>Pucciniales</taxon>
        <taxon>Sphaerophragmiaceae</taxon>
        <taxon>Austropuccinia</taxon>
    </lineage>
</organism>
<accession>A0A9Q3JGN7</accession>
<comment type="caution">
    <text evidence="2">The sequence shown here is derived from an EMBL/GenBank/DDBJ whole genome shotgun (WGS) entry which is preliminary data.</text>
</comment>
<dbReference type="Pfam" id="PF25597">
    <property type="entry name" value="SH3_retrovirus"/>
    <property type="match status" value="1"/>
</dbReference>
<dbReference type="EMBL" id="AVOT02070775">
    <property type="protein sequence ID" value="MBW0561265.1"/>
    <property type="molecule type" value="Genomic_DNA"/>
</dbReference>
<evidence type="ECO:0000259" key="1">
    <source>
        <dbReference type="Pfam" id="PF25597"/>
    </source>
</evidence>
<gene>
    <name evidence="2" type="ORF">O181_100980</name>
</gene>
<name>A0A9Q3JGN7_9BASI</name>
<dbReference type="OrthoDB" id="3261476at2759"/>
<sequence>MLCNMAKKGNKTPYELWNKSAPPLDHLRPLGCKTWIRIPDSARTGKFDAVLWEEIMLGYENQASAYWILRKADRSLVISRHVKFDESLFPSPAVNPPSVPMRFPYVIFADENEKKSLEDDTGNSTPNSTPEEDVFHDALEELPLRRIKVIGPQHPTLISSDINTENILPFS</sequence>
<reference evidence="2" key="1">
    <citation type="submission" date="2021-03" db="EMBL/GenBank/DDBJ databases">
        <title>Draft genome sequence of rust myrtle Austropuccinia psidii MF-1, a brazilian biotype.</title>
        <authorList>
            <person name="Quecine M.C."/>
            <person name="Pachon D.M.R."/>
            <person name="Bonatelli M.L."/>
            <person name="Correr F.H."/>
            <person name="Franceschini L.M."/>
            <person name="Leite T.F."/>
            <person name="Margarido G.R.A."/>
            <person name="Almeida C.A."/>
            <person name="Ferrarezi J.A."/>
            <person name="Labate C.A."/>
        </authorList>
    </citation>
    <scope>NUCLEOTIDE SEQUENCE</scope>
    <source>
        <strain evidence="2">MF-1</strain>
    </source>
</reference>
<dbReference type="Proteomes" id="UP000765509">
    <property type="component" value="Unassembled WGS sequence"/>
</dbReference>
<keyword evidence="3" id="KW-1185">Reference proteome</keyword>